<dbReference type="SUPFAM" id="SSF55816">
    <property type="entry name" value="5'-nucleotidase (syn. UDP-sugar hydrolase), C-terminal domain"/>
    <property type="match status" value="1"/>
</dbReference>
<name>A0A9P4Q5I8_9PEZI</name>
<feature type="domain" description="Putative 5'-nucleotidase C-terminal" evidence="2">
    <location>
        <begin position="396"/>
        <end position="599"/>
    </location>
</feature>
<dbReference type="InterPro" id="IPR036907">
    <property type="entry name" value="5'-Nucleotdase_C_sf"/>
</dbReference>
<dbReference type="PANTHER" id="PTHR11575">
    <property type="entry name" value="5'-NUCLEOTIDASE-RELATED"/>
    <property type="match status" value="1"/>
</dbReference>
<protein>
    <recommendedName>
        <fullName evidence="5">Calcineurin-like phosphoesterase domain-containing protein</fullName>
    </recommendedName>
</protein>
<dbReference type="InterPro" id="IPR029052">
    <property type="entry name" value="Metallo-depent_PP-like"/>
</dbReference>
<dbReference type="InterPro" id="IPR053828">
    <property type="entry name" value="Nucleosidase_C"/>
</dbReference>
<dbReference type="Gene3D" id="3.60.21.10">
    <property type="match status" value="1"/>
</dbReference>
<dbReference type="PANTHER" id="PTHR11575:SF22">
    <property type="entry name" value="ADL392WP"/>
    <property type="match status" value="1"/>
</dbReference>
<dbReference type="Proteomes" id="UP000799441">
    <property type="component" value="Unassembled WGS sequence"/>
</dbReference>
<dbReference type="InterPro" id="IPR004843">
    <property type="entry name" value="Calcineurin-like_PHP"/>
</dbReference>
<dbReference type="GO" id="GO:0005829">
    <property type="term" value="C:cytosol"/>
    <property type="evidence" value="ECO:0007669"/>
    <property type="project" value="TreeGrafter"/>
</dbReference>
<dbReference type="Gene3D" id="3.90.780.10">
    <property type="entry name" value="5'-Nucleotidase, C-terminal domain"/>
    <property type="match status" value="2"/>
</dbReference>
<dbReference type="OrthoDB" id="7722975at2759"/>
<dbReference type="InterPro" id="IPR014485">
    <property type="entry name" value="Pesterase_C1039"/>
</dbReference>
<evidence type="ECO:0000313" key="4">
    <source>
        <dbReference type="Proteomes" id="UP000799441"/>
    </source>
</evidence>
<comment type="caution">
    <text evidence="3">The sequence shown here is derived from an EMBL/GenBank/DDBJ whole genome shotgun (WGS) entry which is preliminary data.</text>
</comment>
<feature type="domain" description="Calcineurin-like phosphoesterase" evidence="1">
    <location>
        <begin position="22"/>
        <end position="250"/>
    </location>
</feature>
<dbReference type="EMBL" id="MU003820">
    <property type="protein sequence ID" value="KAF2718736.1"/>
    <property type="molecule type" value="Genomic_DNA"/>
</dbReference>
<evidence type="ECO:0008006" key="5">
    <source>
        <dbReference type="Google" id="ProtNLM"/>
    </source>
</evidence>
<accession>A0A9P4Q5I8</accession>
<evidence type="ECO:0000313" key="3">
    <source>
        <dbReference type="EMBL" id="KAF2718736.1"/>
    </source>
</evidence>
<dbReference type="CDD" id="cd07407">
    <property type="entry name" value="MPP_YHR202W_N"/>
    <property type="match status" value="1"/>
</dbReference>
<dbReference type="GO" id="GO:0009166">
    <property type="term" value="P:nucleotide catabolic process"/>
    <property type="evidence" value="ECO:0007669"/>
    <property type="project" value="InterPro"/>
</dbReference>
<dbReference type="Pfam" id="PF00149">
    <property type="entry name" value="Metallophos"/>
    <property type="match status" value="1"/>
</dbReference>
<dbReference type="InterPro" id="IPR006179">
    <property type="entry name" value="5_nucleotidase/apyrase"/>
</dbReference>
<dbReference type="GO" id="GO:0016787">
    <property type="term" value="F:hydrolase activity"/>
    <property type="evidence" value="ECO:0007669"/>
    <property type="project" value="InterPro"/>
</dbReference>
<dbReference type="SUPFAM" id="SSF56300">
    <property type="entry name" value="Metallo-dependent phosphatases"/>
    <property type="match status" value="1"/>
</dbReference>
<dbReference type="Pfam" id="PF21953">
    <property type="entry name" value="NadN_nucleosid_C"/>
    <property type="match status" value="1"/>
</dbReference>
<organism evidence="3 4">
    <name type="scientific">Polychaeton citri CBS 116435</name>
    <dbReference type="NCBI Taxonomy" id="1314669"/>
    <lineage>
        <taxon>Eukaryota</taxon>
        <taxon>Fungi</taxon>
        <taxon>Dikarya</taxon>
        <taxon>Ascomycota</taxon>
        <taxon>Pezizomycotina</taxon>
        <taxon>Dothideomycetes</taxon>
        <taxon>Dothideomycetidae</taxon>
        <taxon>Capnodiales</taxon>
        <taxon>Capnodiaceae</taxon>
        <taxon>Polychaeton</taxon>
    </lineage>
</organism>
<keyword evidence="4" id="KW-1185">Reference proteome</keyword>
<dbReference type="AlphaFoldDB" id="A0A9P4Q5I8"/>
<dbReference type="InterPro" id="IPR041823">
    <property type="entry name" value="YHR202W_N"/>
</dbReference>
<sequence length="654" mass="72363">MQPDAQNASTLPRSQLAWGQVNFLHTTDTHGWLEGHLKEQNYGADWGDYVSFVKGMRHKAQRLGVDLLLVDTGDLHDGAGLSDATSLNGEISNPIFQNIDYDLLTIGNHELYVSAVAYETFANFSKHYGERYLTSNVQIFNPTTEAYEYVGHQYRYFKTDHGLNIMAFGVLFNFTGNSNASKVIPAQQMVQQQWFRDAITTSEPIDLFVLIGHNPVRPTASTSTLHIVYDAIRAANPNTPIQIFGGHTHIRDFSIYDDKTTALESGRYCETLGWLSMSGFKSKRHWGLQNPRGVPNPTTKAIVVSTTSSTASAASTASSLSAGLSAGRKSSDFRYFRRYLDWNRLTFEYHAAGSQIRAHGKARPFDNTKGLSVTEDITEARKELNLTGLYGCAPQTWCVSCQPFGAEGNIYTLLERALEATVINKTRKDIPRIIIQNTGSVRFDLVKGPFTYDDSFIVSPFQDAFEYLAAIPYELATKVLAGLNAGAYLRRRSLSPSDFNFYNPGLPQQDTCVDPPLEPASSTKRSVLGHIVRRQSYGLKPGYATADDFGSDGDDTEHIEIPHYSQPNAFQANASFPANGSTPVTVDLIFLDFIAESVVDVLNENGGSYSVNQVNYYLPPTFTTNTYLSQYAQTAPDWQADVPNCPVGQGVGYD</sequence>
<dbReference type="PIRSF" id="PIRSF017316">
    <property type="entry name" value="Pesterase_C1039"/>
    <property type="match status" value="1"/>
</dbReference>
<proteinExistence type="predicted"/>
<gene>
    <name evidence="3" type="ORF">K431DRAFT_252620</name>
</gene>
<reference evidence="3" key="1">
    <citation type="journal article" date="2020" name="Stud. Mycol.">
        <title>101 Dothideomycetes genomes: a test case for predicting lifestyles and emergence of pathogens.</title>
        <authorList>
            <person name="Haridas S."/>
            <person name="Albert R."/>
            <person name="Binder M."/>
            <person name="Bloem J."/>
            <person name="Labutti K."/>
            <person name="Salamov A."/>
            <person name="Andreopoulos B."/>
            <person name="Baker S."/>
            <person name="Barry K."/>
            <person name="Bills G."/>
            <person name="Bluhm B."/>
            <person name="Cannon C."/>
            <person name="Castanera R."/>
            <person name="Culley D."/>
            <person name="Daum C."/>
            <person name="Ezra D."/>
            <person name="Gonzalez J."/>
            <person name="Henrissat B."/>
            <person name="Kuo A."/>
            <person name="Liang C."/>
            <person name="Lipzen A."/>
            <person name="Lutzoni F."/>
            <person name="Magnuson J."/>
            <person name="Mondo S."/>
            <person name="Nolan M."/>
            <person name="Ohm R."/>
            <person name="Pangilinan J."/>
            <person name="Park H.-J."/>
            <person name="Ramirez L."/>
            <person name="Alfaro M."/>
            <person name="Sun H."/>
            <person name="Tritt A."/>
            <person name="Yoshinaga Y."/>
            <person name="Zwiers L.-H."/>
            <person name="Turgeon B."/>
            <person name="Goodwin S."/>
            <person name="Spatafora J."/>
            <person name="Crous P."/>
            <person name="Grigoriev I."/>
        </authorList>
    </citation>
    <scope>NUCLEOTIDE SEQUENCE</scope>
    <source>
        <strain evidence="3">CBS 116435</strain>
    </source>
</reference>
<evidence type="ECO:0000259" key="1">
    <source>
        <dbReference type="Pfam" id="PF00149"/>
    </source>
</evidence>
<evidence type="ECO:0000259" key="2">
    <source>
        <dbReference type="Pfam" id="PF21953"/>
    </source>
</evidence>